<name>A0ABD3IAT2_9MARC</name>
<dbReference type="Proteomes" id="UP001633002">
    <property type="component" value="Unassembled WGS sequence"/>
</dbReference>
<evidence type="ECO:0000313" key="1">
    <source>
        <dbReference type="EMBL" id="KAL3699387.1"/>
    </source>
</evidence>
<organism evidence="1 2">
    <name type="scientific">Riccia sorocarpa</name>
    <dbReference type="NCBI Taxonomy" id="122646"/>
    <lineage>
        <taxon>Eukaryota</taxon>
        <taxon>Viridiplantae</taxon>
        <taxon>Streptophyta</taxon>
        <taxon>Embryophyta</taxon>
        <taxon>Marchantiophyta</taxon>
        <taxon>Marchantiopsida</taxon>
        <taxon>Marchantiidae</taxon>
        <taxon>Marchantiales</taxon>
        <taxon>Ricciaceae</taxon>
        <taxon>Riccia</taxon>
    </lineage>
</organism>
<reference evidence="1 2" key="1">
    <citation type="submission" date="2024-09" db="EMBL/GenBank/DDBJ databases">
        <title>Chromosome-scale assembly of Riccia sorocarpa.</title>
        <authorList>
            <person name="Paukszto L."/>
        </authorList>
    </citation>
    <scope>NUCLEOTIDE SEQUENCE [LARGE SCALE GENOMIC DNA]</scope>
    <source>
        <strain evidence="1">LP-2024</strain>
        <tissue evidence="1">Aerial parts of the thallus</tissue>
    </source>
</reference>
<comment type="caution">
    <text evidence="1">The sequence shown here is derived from an EMBL/GenBank/DDBJ whole genome shotgun (WGS) entry which is preliminary data.</text>
</comment>
<gene>
    <name evidence="1" type="ORF">R1sor_017409</name>
</gene>
<proteinExistence type="predicted"/>
<protein>
    <submittedName>
        <fullName evidence="1">Uncharacterized protein</fullName>
    </submittedName>
</protein>
<accession>A0ABD3IAT2</accession>
<sequence length="222" mass="25876">MWKESWLWRSSAFKRNTRTLGTQRTKRYTEPVVRKHRKKLEAATWSGEIYDLSYKVKESSRNTSSHPLDETGWTEVTPPELLAKQRRRKEKFIIEGEDEAELRMEAMVSAPQPPEIGAELLEIDTVRGHVRSKRRHRARRLWHDGKHGWQDAALDELIPSQYVWHVRDRNGPPLEAALKRFYGKASAIVCASRCENKPMMRLDIAIPTIEEVEVVVLDGYCQ</sequence>
<keyword evidence="2" id="KW-1185">Reference proteome</keyword>
<evidence type="ECO:0000313" key="2">
    <source>
        <dbReference type="Proteomes" id="UP001633002"/>
    </source>
</evidence>
<dbReference type="AlphaFoldDB" id="A0ABD3IAT2"/>
<dbReference type="EMBL" id="JBJQOH010000001">
    <property type="protein sequence ID" value="KAL3699387.1"/>
    <property type="molecule type" value="Genomic_DNA"/>
</dbReference>